<keyword evidence="12" id="KW-1185">Reference proteome</keyword>
<feature type="region of interest" description="Disordered" evidence="10">
    <location>
        <begin position="152"/>
        <end position="172"/>
    </location>
</feature>
<gene>
    <name evidence="11" type="primary">CEP72</name>
    <name evidence="11" type="synonym">LOC109879835</name>
</gene>
<keyword evidence="6" id="KW-0206">Cytoskeleton</keyword>
<dbReference type="InterPro" id="IPR032675">
    <property type="entry name" value="LRR_dom_sf"/>
</dbReference>
<evidence type="ECO:0000256" key="2">
    <source>
        <dbReference type="ARBA" id="ARBA00022490"/>
    </source>
</evidence>
<dbReference type="SUPFAM" id="SSF52058">
    <property type="entry name" value="L domain-like"/>
    <property type="match status" value="1"/>
</dbReference>
<dbReference type="InterPro" id="IPR055320">
    <property type="entry name" value="CEP72-like"/>
</dbReference>
<dbReference type="Proteomes" id="UP000694557">
    <property type="component" value="Unassembled WGS sequence"/>
</dbReference>
<keyword evidence="5 9" id="KW-0175">Coiled coil</keyword>
<evidence type="ECO:0000256" key="4">
    <source>
        <dbReference type="ARBA" id="ARBA00022737"/>
    </source>
</evidence>
<evidence type="ECO:0000256" key="3">
    <source>
        <dbReference type="ARBA" id="ARBA00022614"/>
    </source>
</evidence>
<evidence type="ECO:0000256" key="6">
    <source>
        <dbReference type="ARBA" id="ARBA00023212"/>
    </source>
</evidence>
<dbReference type="Gene3D" id="3.80.10.10">
    <property type="entry name" value="Ribonuclease Inhibitor"/>
    <property type="match status" value="1"/>
</dbReference>
<feature type="compositionally biased region" description="Polar residues" evidence="10">
    <location>
        <begin position="342"/>
        <end position="356"/>
    </location>
</feature>
<dbReference type="PROSITE" id="PS51450">
    <property type="entry name" value="LRR"/>
    <property type="match status" value="1"/>
</dbReference>
<feature type="region of interest" description="Disordered" evidence="10">
    <location>
        <begin position="231"/>
        <end position="367"/>
    </location>
</feature>
<evidence type="ECO:0000256" key="5">
    <source>
        <dbReference type="ARBA" id="ARBA00023054"/>
    </source>
</evidence>
<reference evidence="11" key="1">
    <citation type="submission" date="2025-08" db="UniProtKB">
        <authorList>
            <consortium name="Ensembl"/>
        </authorList>
    </citation>
    <scope>IDENTIFICATION</scope>
</reference>
<dbReference type="GO" id="GO:0034451">
    <property type="term" value="C:centriolar satellite"/>
    <property type="evidence" value="ECO:0007669"/>
    <property type="project" value="UniProtKB-ARBA"/>
</dbReference>
<keyword evidence="4" id="KW-0677">Repeat</keyword>
<evidence type="ECO:0000256" key="9">
    <source>
        <dbReference type="SAM" id="Coils"/>
    </source>
</evidence>
<dbReference type="KEGG" id="oki:109879835"/>
<evidence type="ECO:0000313" key="11">
    <source>
        <dbReference type="Ensembl" id="ENSOKIP00005055999.1"/>
    </source>
</evidence>
<dbReference type="InterPro" id="IPR001611">
    <property type="entry name" value="Leu-rich_rpt"/>
</dbReference>
<feature type="compositionally biased region" description="Polar residues" evidence="10">
    <location>
        <begin position="152"/>
        <end position="164"/>
    </location>
</feature>
<protein>
    <recommendedName>
        <fullName evidence="8">Centrosomal protein of 72 kDa</fullName>
    </recommendedName>
</protein>
<dbReference type="Ensembl" id="ENSOKIT00005059486.1">
    <property type="protein sequence ID" value="ENSOKIP00005055999.1"/>
    <property type="gene ID" value="ENSOKIG00005023980.1"/>
</dbReference>
<dbReference type="FunFam" id="3.80.10.10:FF:000489">
    <property type="entry name" value="Centrosomal protein of 72 kDa"/>
    <property type="match status" value="1"/>
</dbReference>
<evidence type="ECO:0000313" key="12">
    <source>
        <dbReference type="Proteomes" id="UP000694557"/>
    </source>
</evidence>
<keyword evidence="2" id="KW-0963">Cytoplasm</keyword>
<dbReference type="AlphaFoldDB" id="A0A8C7HDR6"/>
<dbReference type="GeneTree" id="ENSGT00530000063884"/>
<proteinExistence type="inferred from homology"/>
<keyword evidence="3" id="KW-0433">Leucine-rich repeat</keyword>
<evidence type="ECO:0000256" key="1">
    <source>
        <dbReference type="ARBA" id="ARBA00004300"/>
    </source>
</evidence>
<sequence length="594" mass="68109">MAALLTTVTEQWIREKLHLNHHCLADVRSLSLPGSYKEKIRHLGISLKNFVRLKTLNLSCNALISVEGVQHLKRLERLNLYYNSIPSLQEVKVLWQLTALRELDLRLNPLAKTDPHYRLYFVHALSNLRRLDDCPVRDSERRASIMHFSSDSVLGPQQTSSSETDITDQRSSKLRMASVNRLAKKLSVLDVNDDIVLNLVAKSNWDQSEPLFLTGSSHKEPESQLYHQIREESCHSQSNGQRLREGSRRKGSSSSLKTSEGPRVTFNPRVEKHSGTSSGREEREKLPKHLRVTAKGHFTPHPDKVDQQKSSLVKIRPPSPRSPCPSRSDATNPILHPPRLSYHNTQQTAGGSTSPQKHAKQQKGSYRKPMEMLLSLVNKHWTGERPLHHDNNFLSQAVQILSMMERDVSGGEAEVRTLRGNVEELKEQAEIRDQDHRTETHRLTTQLEEAHMSVDSLNEQLRILLEDNVSLQKQMIRLEKQYLNSMMKSSPNTEICEKQAEVNELRKKVSELREKVEEGERVKELAGMLQENHRSLVATNEHLLSELERTGRGRGSYTSQLQQLENWRRLGDGSEELHVTTTTTRELEETRRRL</sequence>
<dbReference type="PANTHER" id="PTHR23311">
    <property type="entry name" value="HEAT SHOCK REGULATED 2"/>
    <property type="match status" value="1"/>
</dbReference>
<evidence type="ECO:0000256" key="10">
    <source>
        <dbReference type="SAM" id="MobiDB-lite"/>
    </source>
</evidence>
<comment type="similarity">
    <text evidence="7">Belongs to the CEP72 family.</text>
</comment>
<organism evidence="11 12">
    <name type="scientific">Oncorhynchus kisutch</name>
    <name type="common">Coho salmon</name>
    <name type="synonym">Salmo kisutch</name>
    <dbReference type="NCBI Taxonomy" id="8019"/>
    <lineage>
        <taxon>Eukaryota</taxon>
        <taxon>Metazoa</taxon>
        <taxon>Chordata</taxon>
        <taxon>Craniata</taxon>
        <taxon>Vertebrata</taxon>
        <taxon>Euteleostomi</taxon>
        <taxon>Actinopterygii</taxon>
        <taxon>Neopterygii</taxon>
        <taxon>Teleostei</taxon>
        <taxon>Protacanthopterygii</taxon>
        <taxon>Salmoniformes</taxon>
        <taxon>Salmonidae</taxon>
        <taxon>Salmoninae</taxon>
        <taxon>Oncorhynchus</taxon>
    </lineage>
</organism>
<comment type="subcellular location">
    <subcellularLocation>
        <location evidence="1">Cytoplasm</location>
        <location evidence="1">Cytoskeleton</location>
        <location evidence="1">Microtubule organizing center</location>
        <location evidence="1">Centrosome</location>
    </subcellularLocation>
</comment>
<name>A0A8C7HDR6_ONCKI</name>
<evidence type="ECO:0000256" key="8">
    <source>
        <dbReference type="ARBA" id="ARBA00070210"/>
    </source>
</evidence>
<evidence type="ECO:0000256" key="7">
    <source>
        <dbReference type="ARBA" id="ARBA00061023"/>
    </source>
</evidence>
<reference evidence="11" key="2">
    <citation type="submission" date="2025-09" db="UniProtKB">
        <authorList>
            <consortium name="Ensembl"/>
        </authorList>
    </citation>
    <scope>IDENTIFICATION</scope>
</reference>
<feature type="compositionally biased region" description="Basic and acidic residues" evidence="10">
    <location>
        <begin position="269"/>
        <end position="287"/>
    </location>
</feature>
<feature type="coiled-coil region" evidence="9">
    <location>
        <begin position="408"/>
        <end position="522"/>
    </location>
</feature>
<dbReference type="Pfam" id="PF14580">
    <property type="entry name" value="LRR_9"/>
    <property type="match status" value="1"/>
</dbReference>
<dbReference type="PANTHER" id="PTHR23311:SF5">
    <property type="entry name" value="CENTROSOMAL PROTEIN OF 72 KDA"/>
    <property type="match status" value="1"/>
</dbReference>
<accession>A0A8C7HDR6</accession>